<protein>
    <submittedName>
        <fullName evidence="1">Uncharacterized protein</fullName>
    </submittedName>
</protein>
<dbReference type="AlphaFoldDB" id="A0A2C5WXS0"/>
<sequence>MSVDVSGPPQQHLVVQHANLQAQPTVHEEHRMMSTTCNFVLAMILRNDLPLHILAGIGNVRLDLREAWE</sequence>
<dbReference type="EMBL" id="APWK03000124">
    <property type="protein sequence ID" value="PHH50542.1"/>
    <property type="molecule type" value="Genomic_DNA"/>
</dbReference>
<evidence type="ECO:0000313" key="2">
    <source>
        <dbReference type="Proteomes" id="UP000222788"/>
    </source>
</evidence>
<comment type="caution">
    <text evidence="1">The sequence shown here is derived from an EMBL/GenBank/DDBJ whole genome shotgun (WGS) entry which is preliminary data.</text>
</comment>
<dbReference type="Proteomes" id="UP000222788">
    <property type="component" value="Unassembled WGS sequence"/>
</dbReference>
<evidence type="ECO:0000313" key="1">
    <source>
        <dbReference type="EMBL" id="PHH50542.1"/>
    </source>
</evidence>
<organism evidence="1 2">
    <name type="scientific">Ceratocystis fimbriata CBS 114723</name>
    <dbReference type="NCBI Taxonomy" id="1035309"/>
    <lineage>
        <taxon>Eukaryota</taxon>
        <taxon>Fungi</taxon>
        <taxon>Dikarya</taxon>
        <taxon>Ascomycota</taxon>
        <taxon>Pezizomycotina</taxon>
        <taxon>Sordariomycetes</taxon>
        <taxon>Hypocreomycetidae</taxon>
        <taxon>Microascales</taxon>
        <taxon>Ceratocystidaceae</taxon>
        <taxon>Ceratocystis</taxon>
    </lineage>
</organism>
<proteinExistence type="predicted"/>
<keyword evidence="2" id="KW-1185">Reference proteome</keyword>
<gene>
    <name evidence="1" type="ORF">CFIMG_007388RA00001</name>
</gene>
<name>A0A2C5WXS0_9PEZI</name>
<reference evidence="1 2" key="2">
    <citation type="journal article" date="2013" name="IMA Fungus">
        <title>IMA Genome-F 1: Ceratocystis fimbriata: Draft nuclear genome sequence for the plant pathogen, Ceratocystis fimbriata.</title>
        <authorList>
            <person name="Wilken P.M."/>
            <person name="Steenkamp E.T."/>
            <person name="Wingfield M.J."/>
            <person name="de Beer Z.W."/>
            <person name="Wingfield B.D."/>
        </authorList>
    </citation>
    <scope>NUCLEOTIDE SEQUENCE [LARGE SCALE GENOMIC DNA]</scope>
    <source>
        <strain evidence="1 2">CBS 114723</strain>
    </source>
</reference>
<accession>A0A2C5WXS0</accession>
<reference evidence="1 2" key="1">
    <citation type="journal article" date="2013" name="Fungal Biol.">
        <title>Analysis of microsatellite markers in the genome of the plant pathogen Ceratocystis fimbriata.</title>
        <authorList>
            <person name="Simpson M.C."/>
            <person name="Wilken P.M."/>
            <person name="Coetzee M.P."/>
            <person name="Wingfield M.J."/>
            <person name="Wingfield B.D."/>
        </authorList>
    </citation>
    <scope>NUCLEOTIDE SEQUENCE [LARGE SCALE GENOMIC DNA]</scope>
    <source>
        <strain evidence="1 2">CBS 114723</strain>
    </source>
</reference>